<comment type="caution">
    <text evidence="5">The sequence shown here is derived from an EMBL/GenBank/DDBJ whole genome shotgun (WGS) entry which is preliminary data.</text>
</comment>
<feature type="domain" description="SH3b" evidence="4">
    <location>
        <begin position="185"/>
        <end position="248"/>
    </location>
</feature>
<dbReference type="eggNOG" id="COG4991">
    <property type="taxonomic scope" value="Bacteria"/>
</dbReference>
<accession>A0A0A3ITX3</accession>
<feature type="region of interest" description="Disordered" evidence="3">
    <location>
        <begin position="318"/>
        <end position="337"/>
    </location>
</feature>
<dbReference type="PROSITE" id="PS51781">
    <property type="entry name" value="SH3B"/>
    <property type="match status" value="4"/>
</dbReference>
<gene>
    <name evidence="5" type="ORF">CD30_18455</name>
</gene>
<dbReference type="eggNOG" id="COG0860">
    <property type="taxonomic scope" value="Bacteria"/>
</dbReference>
<dbReference type="CDD" id="cd02696">
    <property type="entry name" value="MurNAc-LAA"/>
    <property type="match status" value="1"/>
</dbReference>
<dbReference type="AlphaFoldDB" id="A0A0A3ITX3"/>
<dbReference type="Gene3D" id="2.30.30.40">
    <property type="entry name" value="SH3 Domains"/>
    <property type="match status" value="4"/>
</dbReference>
<protein>
    <submittedName>
        <fullName evidence="5">N-acetylmuramoyl-L-alanine amidase</fullName>
    </submittedName>
</protein>
<dbReference type="Gene3D" id="3.40.630.40">
    <property type="entry name" value="Zn-dependent exopeptidases"/>
    <property type="match status" value="1"/>
</dbReference>
<dbReference type="PANTHER" id="PTHR30404:SF7">
    <property type="entry name" value="CELL WALL AMIDASE LYTH-RELATED"/>
    <property type="match status" value="1"/>
</dbReference>
<dbReference type="EMBL" id="JPVQ01000064">
    <property type="protein sequence ID" value="KGR88214.1"/>
    <property type="molecule type" value="Genomic_DNA"/>
</dbReference>
<keyword evidence="6" id="KW-1185">Reference proteome</keyword>
<dbReference type="PIRSF" id="PIRSF037846">
    <property type="entry name" value="Autolysin_YrvJ_prd"/>
    <property type="match status" value="1"/>
</dbReference>
<dbReference type="GO" id="GO:0009253">
    <property type="term" value="P:peptidoglycan catabolic process"/>
    <property type="evidence" value="ECO:0007669"/>
    <property type="project" value="InterPro"/>
</dbReference>
<name>A0A0A3ITX3_9BACL</name>
<reference evidence="5 6" key="1">
    <citation type="submission" date="2014-02" db="EMBL/GenBank/DDBJ databases">
        <title>Draft genome sequence of Lysinibacillus massiliensis CCUG 49529.</title>
        <authorList>
            <person name="Zhang F."/>
            <person name="Wang G."/>
            <person name="Zhang L."/>
        </authorList>
    </citation>
    <scope>NUCLEOTIDE SEQUENCE [LARGE SCALE GENOMIC DNA]</scope>
    <source>
        <strain evidence="5 6">CCUG 49529</strain>
    </source>
</reference>
<keyword evidence="2" id="KW-0961">Cell wall biogenesis/degradation</keyword>
<dbReference type="GO" id="GO:0030288">
    <property type="term" value="C:outer membrane-bounded periplasmic space"/>
    <property type="evidence" value="ECO:0007669"/>
    <property type="project" value="TreeGrafter"/>
</dbReference>
<evidence type="ECO:0000256" key="3">
    <source>
        <dbReference type="SAM" id="MobiDB-lite"/>
    </source>
</evidence>
<dbReference type="GO" id="GO:0008745">
    <property type="term" value="F:N-acetylmuramoyl-L-alanine amidase activity"/>
    <property type="evidence" value="ECO:0007669"/>
    <property type="project" value="InterPro"/>
</dbReference>
<dbReference type="InterPro" id="IPR050695">
    <property type="entry name" value="N-acetylmuramoyl_amidase_3"/>
</dbReference>
<dbReference type="InterPro" id="IPR017293">
    <property type="entry name" value="N-acetylmuramoyl-L-ala_amidase"/>
</dbReference>
<dbReference type="PANTHER" id="PTHR30404">
    <property type="entry name" value="N-ACETYLMURAMOYL-L-ALANINE AMIDASE"/>
    <property type="match status" value="1"/>
</dbReference>
<evidence type="ECO:0000256" key="2">
    <source>
        <dbReference type="ARBA" id="ARBA00023316"/>
    </source>
</evidence>
<evidence type="ECO:0000256" key="1">
    <source>
        <dbReference type="ARBA" id="ARBA00022801"/>
    </source>
</evidence>
<feature type="domain" description="SH3b" evidence="4">
    <location>
        <begin position="256"/>
        <end position="318"/>
    </location>
</feature>
<organism evidence="5 6">
    <name type="scientific">Ureibacillus massiliensis 4400831 = CIP 108448 = CCUG 49529</name>
    <dbReference type="NCBI Taxonomy" id="1211035"/>
    <lineage>
        <taxon>Bacteria</taxon>
        <taxon>Bacillati</taxon>
        <taxon>Bacillota</taxon>
        <taxon>Bacilli</taxon>
        <taxon>Bacillales</taxon>
        <taxon>Caryophanaceae</taxon>
        <taxon>Ureibacillus</taxon>
    </lineage>
</organism>
<dbReference type="GO" id="GO:0071555">
    <property type="term" value="P:cell wall organization"/>
    <property type="evidence" value="ECO:0007669"/>
    <property type="project" value="UniProtKB-KW"/>
</dbReference>
<dbReference type="Pfam" id="PF01520">
    <property type="entry name" value="Amidase_3"/>
    <property type="match status" value="1"/>
</dbReference>
<dbReference type="eggNOG" id="COG3103">
    <property type="taxonomic scope" value="Bacteria"/>
</dbReference>
<dbReference type="Pfam" id="PF08239">
    <property type="entry name" value="SH3_3"/>
    <property type="match status" value="4"/>
</dbReference>
<dbReference type="RefSeq" id="WP_036180023.1">
    <property type="nucleotide sequence ID" value="NZ_AVCZ01000064.1"/>
</dbReference>
<feature type="domain" description="SH3b" evidence="4">
    <location>
        <begin position="98"/>
        <end position="166"/>
    </location>
</feature>
<evidence type="ECO:0000313" key="5">
    <source>
        <dbReference type="EMBL" id="KGR88214.1"/>
    </source>
</evidence>
<proteinExistence type="predicted"/>
<dbReference type="InterPro" id="IPR003646">
    <property type="entry name" value="SH3-like_bac-type"/>
</dbReference>
<dbReference type="SMART" id="SM00646">
    <property type="entry name" value="Ami_3"/>
    <property type="match status" value="1"/>
</dbReference>
<dbReference type="InterPro" id="IPR002508">
    <property type="entry name" value="MurNAc-LAA_cat"/>
</dbReference>
<evidence type="ECO:0000313" key="6">
    <source>
        <dbReference type="Proteomes" id="UP000030595"/>
    </source>
</evidence>
<keyword evidence="1" id="KW-0378">Hydrolase</keyword>
<dbReference type="Proteomes" id="UP000030595">
    <property type="component" value="Unassembled WGS sequence"/>
</dbReference>
<dbReference type="SUPFAM" id="SSF53187">
    <property type="entry name" value="Zn-dependent exopeptidases"/>
    <property type="match status" value="1"/>
</dbReference>
<feature type="domain" description="SH3b" evidence="4">
    <location>
        <begin position="33"/>
        <end position="95"/>
    </location>
</feature>
<sequence length="519" mass="58381">MKKIYLYISLLFIVLMILVFTQGNQSEMTVDASDDLVVSSKNLSLREGPGLSYPAIDQIKEGQALTVVEEQGEWIYVAAEKNKGWVPSWQTTTNNKQSDTSKIKVAISQVNGLNVRSQPSTSAPVVKQLFTGDEVYIEKIEKNWAKVTNHNEVNGWVSTDYVAINEKESEEINQNTTQEKTDDPLRHFTITIDEINVRDQPNLSSNINGIANKDDEFTVLEVKNNWVKIQLDEENEGWVYQFYGTFQSNSKSEVSNDTVTIIYNGTNLRESPSTTSSVVTRANAGDSFNIVSNEGEWYEIAINSEQNAYVANWVVSTNSKQDSPTDEDEPKANRKKGTLDGLTIVLDPGHGGNDQGTAGYRGTIEKEVTLITAELLKSKLQDAGATVYLTREFDEYIDLRKRVSFAHMNNADAFISLHYDATEDTSISGFTTYYYHSYQQELAQYVNEGLASKVALRNRGAQLGNYLVLRENYQNAILIELGYLSNPTEERIITTDFYREQATLGIYNGILNYFDAQIE</sequence>
<evidence type="ECO:0000259" key="4">
    <source>
        <dbReference type="PROSITE" id="PS51781"/>
    </source>
</evidence>
<dbReference type="SMART" id="SM00287">
    <property type="entry name" value="SH3b"/>
    <property type="match status" value="4"/>
</dbReference>